<dbReference type="InterPro" id="IPR000719">
    <property type="entry name" value="Prot_kinase_dom"/>
</dbReference>
<keyword evidence="1" id="KW-0547">Nucleotide-binding</keyword>
<evidence type="ECO:0000313" key="4">
    <source>
        <dbReference type="EMBL" id="USW58489.1"/>
    </source>
</evidence>
<dbReference type="Pfam" id="PF00069">
    <property type="entry name" value="Pkinase"/>
    <property type="match status" value="1"/>
</dbReference>
<dbReference type="Proteomes" id="UP001056384">
    <property type="component" value="Chromosome 11"/>
</dbReference>
<keyword evidence="5" id="KW-1185">Reference proteome</keyword>
<dbReference type="EMBL" id="CP099428">
    <property type="protein sequence ID" value="USW58489.1"/>
    <property type="molecule type" value="Genomic_DNA"/>
</dbReference>
<accession>A0A9Q9B006</accession>
<dbReference type="InterPro" id="IPR011009">
    <property type="entry name" value="Kinase-like_dom_sf"/>
</dbReference>
<dbReference type="AlphaFoldDB" id="A0A9Q9B006"/>
<dbReference type="Gene3D" id="1.10.510.10">
    <property type="entry name" value="Transferase(Phosphotransferase) domain 1"/>
    <property type="match status" value="1"/>
</dbReference>
<dbReference type="GO" id="GO:0005524">
    <property type="term" value="F:ATP binding"/>
    <property type="evidence" value="ECO:0007669"/>
    <property type="project" value="UniProtKB-KW"/>
</dbReference>
<dbReference type="PANTHER" id="PTHR27001:SF931">
    <property type="entry name" value="OS11G0664100 PROTEIN"/>
    <property type="match status" value="1"/>
</dbReference>
<sequence>MCVSTNEGWEIVSGGSTARVEKQLNNDEEVVKLQYPNCHDPDLTGRELQREYDIYRKLPRHPRLLSLLHDSSPSRLVLPYLPGGTLEARLKTNTEPLSRQQRLQLAADAAEAVAVLHANAVIHGDIQLRNFMLDEEGRLIIIDFAGSTLDGQQGTALEGTRYFLPRQPEDPSTVRTDIFALGTVLYAILAGQELHEGQSEKAIAELLGNQDFPYTDDVPCGCTISDCWSGRCASAEQAYQAISRNLKHCSESA</sequence>
<feature type="domain" description="Protein kinase" evidence="3">
    <location>
        <begin position="6"/>
        <end position="253"/>
    </location>
</feature>
<dbReference type="PROSITE" id="PS50011">
    <property type="entry name" value="PROTEIN_KINASE_DOM"/>
    <property type="match status" value="1"/>
</dbReference>
<protein>
    <recommendedName>
        <fullName evidence="3">Protein kinase domain-containing protein</fullName>
    </recommendedName>
</protein>
<reference evidence="4" key="1">
    <citation type="submission" date="2022-06" db="EMBL/GenBank/DDBJ databases">
        <title>Complete genome sequences of two strains of the flax pathogen Septoria linicola.</title>
        <authorList>
            <person name="Lapalu N."/>
            <person name="Simon A."/>
            <person name="Demenou B."/>
            <person name="Paumier D."/>
            <person name="Guillot M.-P."/>
            <person name="Gout L."/>
            <person name="Valade R."/>
        </authorList>
    </citation>
    <scope>NUCLEOTIDE SEQUENCE</scope>
    <source>
        <strain evidence="4">SE15195</strain>
    </source>
</reference>
<evidence type="ECO:0000313" key="5">
    <source>
        <dbReference type="Proteomes" id="UP001056384"/>
    </source>
</evidence>
<evidence type="ECO:0000259" key="3">
    <source>
        <dbReference type="PROSITE" id="PS50011"/>
    </source>
</evidence>
<dbReference type="GO" id="GO:0004672">
    <property type="term" value="F:protein kinase activity"/>
    <property type="evidence" value="ECO:0007669"/>
    <property type="project" value="InterPro"/>
</dbReference>
<dbReference type="PANTHER" id="PTHR27001">
    <property type="entry name" value="OS01G0253100 PROTEIN"/>
    <property type="match status" value="1"/>
</dbReference>
<keyword evidence="2" id="KW-0067">ATP-binding</keyword>
<evidence type="ECO:0000256" key="1">
    <source>
        <dbReference type="ARBA" id="ARBA00022741"/>
    </source>
</evidence>
<dbReference type="OrthoDB" id="1668230at2759"/>
<dbReference type="GO" id="GO:0005886">
    <property type="term" value="C:plasma membrane"/>
    <property type="evidence" value="ECO:0007669"/>
    <property type="project" value="TreeGrafter"/>
</dbReference>
<gene>
    <name evidence="4" type="ORF">Slin15195_G118080</name>
</gene>
<proteinExistence type="predicted"/>
<evidence type="ECO:0000256" key="2">
    <source>
        <dbReference type="ARBA" id="ARBA00022840"/>
    </source>
</evidence>
<name>A0A9Q9B006_9PEZI</name>
<organism evidence="4 5">
    <name type="scientific">Septoria linicola</name>
    <dbReference type="NCBI Taxonomy" id="215465"/>
    <lineage>
        <taxon>Eukaryota</taxon>
        <taxon>Fungi</taxon>
        <taxon>Dikarya</taxon>
        <taxon>Ascomycota</taxon>
        <taxon>Pezizomycotina</taxon>
        <taxon>Dothideomycetes</taxon>
        <taxon>Dothideomycetidae</taxon>
        <taxon>Mycosphaerellales</taxon>
        <taxon>Mycosphaerellaceae</taxon>
        <taxon>Septoria</taxon>
    </lineage>
</organism>
<dbReference type="SUPFAM" id="SSF56112">
    <property type="entry name" value="Protein kinase-like (PK-like)"/>
    <property type="match status" value="1"/>
</dbReference>